<evidence type="ECO:0000313" key="1">
    <source>
        <dbReference type="EMBL" id="HIY68397.1"/>
    </source>
</evidence>
<sequence length="343" mass="37917">MLTLLLTGMLFLTACDKKGSEPNEKDAVAHISVVDEKGTPQGGMPVLIYDEEGYEKFQQDRNTEPKGFALTLPDGKVSIRLAYQEWFTAGNRQVTFVIREESDPDNYRIWAIGRTVRAGEQVRVDFTLERPATPEVPAGTLLEMFDENNGQTLFGNAVYIDAEHNFVGASRFSFVDAGAVAGLEELKTLKLDGFKSKIPVQLQHGYFVCKDISLMEFPSEKWAMAVASEYATIHVEEWISRGEQTVGAKIRYAVQKLDGNGLPEWGQVFDVKLAGDRSVTIPLPAESTDSECGAKNDTALQFSYAADHVTVRVIDPAAAIGKVYSFAIRSGIRYTEAEIRIAE</sequence>
<reference evidence="1" key="1">
    <citation type="journal article" date="2021" name="PeerJ">
        <title>Extensive microbial diversity within the chicken gut microbiome revealed by metagenomics and culture.</title>
        <authorList>
            <person name="Gilroy R."/>
            <person name="Ravi A."/>
            <person name="Getino M."/>
            <person name="Pursley I."/>
            <person name="Horton D.L."/>
            <person name="Alikhan N.F."/>
            <person name="Baker D."/>
            <person name="Gharbi K."/>
            <person name="Hall N."/>
            <person name="Watson M."/>
            <person name="Adriaenssens E.M."/>
            <person name="Foster-Nyarko E."/>
            <person name="Jarju S."/>
            <person name="Secka A."/>
            <person name="Antonio M."/>
            <person name="Oren A."/>
            <person name="Chaudhuri R.R."/>
            <person name="La Ragione R."/>
            <person name="Hildebrand F."/>
            <person name="Pallen M.J."/>
        </authorList>
    </citation>
    <scope>NUCLEOTIDE SEQUENCE</scope>
    <source>
        <strain evidence="1">5134</strain>
    </source>
</reference>
<dbReference type="Pfam" id="PF16439">
    <property type="entry name" value="DUF5036"/>
    <property type="match status" value="1"/>
</dbReference>
<accession>A0A9D1Z040</accession>
<gene>
    <name evidence="1" type="ORF">H9828_03150</name>
</gene>
<proteinExistence type="predicted"/>
<dbReference type="EMBL" id="DXDA01000026">
    <property type="protein sequence ID" value="HIY68397.1"/>
    <property type="molecule type" value="Genomic_DNA"/>
</dbReference>
<protein>
    <submittedName>
        <fullName evidence="1">DUF5036 family protein</fullName>
    </submittedName>
</protein>
<comment type="caution">
    <text evidence="1">The sequence shown here is derived from an EMBL/GenBank/DDBJ whole genome shotgun (WGS) entry which is preliminary data.</text>
</comment>
<dbReference type="AlphaFoldDB" id="A0A9D1Z040"/>
<organism evidence="1 2">
    <name type="scientific">Candidatus Alistipes intestinigallinarum</name>
    <dbReference type="NCBI Taxonomy" id="2838440"/>
    <lineage>
        <taxon>Bacteria</taxon>
        <taxon>Pseudomonadati</taxon>
        <taxon>Bacteroidota</taxon>
        <taxon>Bacteroidia</taxon>
        <taxon>Bacteroidales</taxon>
        <taxon>Rikenellaceae</taxon>
        <taxon>Alistipes</taxon>
    </lineage>
</organism>
<name>A0A9D1Z040_9BACT</name>
<reference evidence="1" key="2">
    <citation type="submission" date="2021-04" db="EMBL/GenBank/DDBJ databases">
        <authorList>
            <person name="Gilroy R."/>
        </authorList>
    </citation>
    <scope>NUCLEOTIDE SEQUENCE</scope>
    <source>
        <strain evidence="1">5134</strain>
    </source>
</reference>
<dbReference type="Proteomes" id="UP000886844">
    <property type="component" value="Unassembled WGS sequence"/>
</dbReference>
<dbReference type="InterPro" id="IPR032217">
    <property type="entry name" value="DUF5036"/>
</dbReference>
<evidence type="ECO:0000313" key="2">
    <source>
        <dbReference type="Proteomes" id="UP000886844"/>
    </source>
</evidence>